<evidence type="ECO:0000313" key="3">
    <source>
        <dbReference type="Proteomes" id="UP001219525"/>
    </source>
</evidence>
<proteinExistence type="predicted"/>
<gene>
    <name evidence="2" type="ORF">GGX14DRAFT_391466</name>
    <name evidence="1" type="ORF">GGX14DRAFT_408421</name>
</gene>
<sequence length="116" mass="13119">MATYFEELNMLERYVKTFRKSDADVERDVAELEPTSDELDMYYGSTIAAFNRRLEISYGPCSEDHPLELKYCGTDLLSNKPLMVAPLTEISGAGSSNAGQKRKAIKILEELEDIIF</sequence>
<dbReference type="AlphaFoldDB" id="A0AAD6ULD3"/>
<dbReference type="Proteomes" id="UP001219525">
    <property type="component" value="Unassembled WGS sequence"/>
</dbReference>
<accession>A0AAD6ULD3</accession>
<organism evidence="1 3">
    <name type="scientific">Mycena pura</name>
    <dbReference type="NCBI Taxonomy" id="153505"/>
    <lineage>
        <taxon>Eukaryota</taxon>
        <taxon>Fungi</taxon>
        <taxon>Dikarya</taxon>
        <taxon>Basidiomycota</taxon>
        <taxon>Agaricomycotina</taxon>
        <taxon>Agaricomycetes</taxon>
        <taxon>Agaricomycetidae</taxon>
        <taxon>Agaricales</taxon>
        <taxon>Marasmiineae</taxon>
        <taxon>Mycenaceae</taxon>
        <taxon>Mycena</taxon>
    </lineage>
</organism>
<comment type="caution">
    <text evidence="1">The sequence shown here is derived from an EMBL/GenBank/DDBJ whole genome shotgun (WGS) entry which is preliminary data.</text>
</comment>
<reference evidence="1" key="1">
    <citation type="submission" date="2023-03" db="EMBL/GenBank/DDBJ databases">
        <title>Massive genome expansion in bonnet fungi (Mycena s.s.) driven by repeated elements and novel gene families across ecological guilds.</title>
        <authorList>
            <consortium name="Lawrence Berkeley National Laboratory"/>
            <person name="Harder C.B."/>
            <person name="Miyauchi S."/>
            <person name="Viragh M."/>
            <person name="Kuo A."/>
            <person name="Thoen E."/>
            <person name="Andreopoulos B."/>
            <person name="Lu D."/>
            <person name="Skrede I."/>
            <person name="Drula E."/>
            <person name="Henrissat B."/>
            <person name="Morin E."/>
            <person name="Kohler A."/>
            <person name="Barry K."/>
            <person name="LaButti K."/>
            <person name="Morin E."/>
            <person name="Salamov A."/>
            <person name="Lipzen A."/>
            <person name="Mereny Z."/>
            <person name="Hegedus B."/>
            <person name="Baldrian P."/>
            <person name="Stursova M."/>
            <person name="Weitz H."/>
            <person name="Taylor A."/>
            <person name="Grigoriev I.V."/>
            <person name="Nagy L.G."/>
            <person name="Martin F."/>
            <person name="Kauserud H."/>
        </authorList>
    </citation>
    <scope>NUCLEOTIDE SEQUENCE</scope>
    <source>
        <strain evidence="1">9144</strain>
    </source>
</reference>
<evidence type="ECO:0000313" key="2">
    <source>
        <dbReference type="EMBL" id="KAJ7215785.1"/>
    </source>
</evidence>
<name>A0AAD6ULD3_9AGAR</name>
<dbReference type="EMBL" id="JARJCW010000016">
    <property type="protein sequence ID" value="KAJ7215785.1"/>
    <property type="molecule type" value="Genomic_DNA"/>
</dbReference>
<protein>
    <submittedName>
        <fullName evidence="1">Uncharacterized protein</fullName>
    </submittedName>
</protein>
<dbReference type="EMBL" id="JARJCW010000161">
    <property type="protein sequence ID" value="KAJ7189970.1"/>
    <property type="molecule type" value="Genomic_DNA"/>
</dbReference>
<keyword evidence="3" id="KW-1185">Reference proteome</keyword>
<evidence type="ECO:0000313" key="1">
    <source>
        <dbReference type="EMBL" id="KAJ7189970.1"/>
    </source>
</evidence>